<dbReference type="InterPro" id="IPR037523">
    <property type="entry name" value="VOC_core"/>
</dbReference>
<sequence>MSRPVHGALHHVELWVPDLHRALASFGWLLEALGYTLFQSWEGGRSWRLGPTYLVIEQSPALTAGQHDRCRPGLNHLAFHVEDAATVEKLAANAAQHGWHLMFPERHPYAGGAQHYAAYLENGDGFEVELVAIKPPERPERH</sequence>
<evidence type="ECO:0000259" key="1">
    <source>
        <dbReference type="PROSITE" id="PS51819"/>
    </source>
</evidence>
<dbReference type="EMBL" id="LOHS01000084">
    <property type="protein sequence ID" value="OAH13032.1"/>
    <property type="molecule type" value="Genomic_DNA"/>
</dbReference>
<dbReference type="PANTHER" id="PTHR36113">
    <property type="entry name" value="LYASE, PUTATIVE-RELATED-RELATED"/>
    <property type="match status" value="1"/>
</dbReference>
<evidence type="ECO:0000313" key="2">
    <source>
        <dbReference type="EMBL" id="OAH13032.1"/>
    </source>
</evidence>
<keyword evidence="3" id="KW-1185">Reference proteome</keyword>
<name>A0A177HPU2_9ACTN</name>
<dbReference type="InterPro" id="IPR051332">
    <property type="entry name" value="Fosfomycin_Res_Enzymes"/>
</dbReference>
<protein>
    <recommendedName>
        <fullName evidence="1">VOC domain-containing protein</fullName>
    </recommendedName>
</protein>
<reference evidence="2 3" key="1">
    <citation type="submission" date="2015-12" db="EMBL/GenBank/DDBJ databases">
        <title>Genome sequence of Streptomyces sp. G25.</title>
        <authorList>
            <person name="Poehlein A."/>
            <person name="Roettig A."/>
            <person name="Hiessl S."/>
            <person name="Hauschild P."/>
            <person name="Schauer J."/>
            <person name="Madkour M.H."/>
            <person name="Al-Ansari A.M."/>
            <person name="Almakishah N.H."/>
            <person name="Steinbuechel A."/>
            <person name="Daniel R."/>
        </authorList>
    </citation>
    <scope>NUCLEOTIDE SEQUENCE [LARGE SCALE GENOMIC DNA]</scope>
    <source>
        <strain evidence="3">G25(2015)</strain>
    </source>
</reference>
<dbReference type="AlphaFoldDB" id="A0A177HPU2"/>
<dbReference type="PROSITE" id="PS51819">
    <property type="entry name" value="VOC"/>
    <property type="match status" value="1"/>
</dbReference>
<dbReference type="InterPro" id="IPR029068">
    <property type="entry name" value="Glyas_Bleomycin-R_OHBP_Dase"/>
</dbReference>
<dbReference type="STRING" id="1716141.STSP_36790"/>
<organism evidence="2 3">
    <name type="scientific">Streptomyces jeddahensis</name>
    <dbReference type="NCBI Taxonomy" id="1716141"/>
    <lineage>
        <taxon>Bacteria</taxon>
        <taxon>Bacillati</taxon>
        <taxon>Actinomycetota</taxon>
        <taxon>Actinomycetes</taxon>
        <taxon>Kitasatosporales</taxon>
        <taxon>Streptomycetaceae</taxon>
        <taxon>Streptomyces</taxon>
    </lineage>
</organism>
<proteinExistence type="predicted"/>
<gene>
    <name evidence="2" type="ORF">STSP_36790</name>
</gene>
<dbReference type="Pfam" id="PF13669">
    <property type="entry name" value="Glyoxalase_4"/>
    <property type="match status" value="1"/>
</dbReference>
<dbReference type="PANTHER" id="PTHR36113:SF6">
    <property type="entry name" value="FOSFOMYCIN RESISTANCE PROTEIN FOSX"/>
    <property type="match status" value="1"/>
</dbReference>
<accession>A0A177HPU2</accession>
<comment type="caution">
    <text evidence="2">The sequence shown here is derived from an EMBL/GenBank/DDBJ whole genome shotgun (WGS) entry which is preliminary data.</text>
</comment>
<dbReference type="OrthoDB" id="21342at2"/>
<feature type="domain" description="VOC" evidence="1">
    <location>
        <begin position="8"/>
        <end position="133"/>
    </location>
</feature>
<dbReference type="Proteomes" id="UP000077381">
    <property type="component" value="Unassembled WGS sequence"/>
</dbReference>
<dbReference type="Gene3D" id="3.10.180.10">
    <property type="entry name" value="2,3-Dihydroxybiphenyl 1,2-Dioxygenase, domain 1"/>
    <property type="match status" value="1"/>
</dbReference>
<dbReference type="SUPFAM" id="SSF54593">
    <property type="entry name" value="Glyoxalase/Bleomycin resistance protein/Dihydroxybiphenyl dioxygenase"/>
    <property type="match status" value="1"/>
</dbReference>
<dbReference type="PATRIC" id="fig|1716141.3.peg.3864"/>
<dbReference type="RefSeq" id="WP_067278852.1">
    <property type="nucleotide sequence ID" value="NZ_LOHS01000084.1"/>
</dbReference>
<evidence type="ECO:0000313" key="3">
    <source>
        <dbReference type="Proteomes" id="UP000077381"/>
    </source>
</evidence>